<evidence type="ECO:0000256" key="6">
    <source>
        <dbReference type="ARBA" id="ARBA00022840"/>
    </source>
</evidence>
<feature type="domain" description="Protein kinase" evidence="10">
    <location>
        <begin position="1"/>
        <end position="194"/>
    </location>
</feature>
<dbReference type="HOGENOM" id="CLU_897545_0_0_1"/>
<keyword evidence="3" id="KW-0808">Transferase</keyword>
<accession>A0A060SGG0</accession>
<dbReference type="AlphaFoldDB" id="A0A060SGG0"/>
<protein>
    <recommendedName>
        <fullName evidence="1">cAMP-dependent protein kinase</fullName>
        <ecNumber evidence="1">2.7.11.11</ecNumber>
    </recommendedName>
</protein>
<evidence type="ECO:0000256" key="3">
    <source>
        <dbReference type="ARBA" id="ARBA00022679"/>
    </source>
</evidence>
<evidence type="ECO:0000256" key="8">
    <source>
        <dbReference type="ARBA" id="ARBA00047454"/>
    </source>
</evidence>
<evidence type="ECO:0000256" key="5">
    <source>
        <dbReference type="ARBA" id="ARBA00022777"/>
    </source>
</evidence>
<feature type="region of interest" description="Disordered" evidence="9">
    <location>
        <begin position="234"/>
        <end position="310"/>
    </location>
</feature>
<evidence type="ECO:0000256" key="4">
    <source>
        <dbReference type="ARBA" id="ARBA00022741"/>
    </source>
</evidence>
<dbReference type="EMBL" id="CCBP010000122">
    <property type="protein sequence ID" value="CDO73607.1"/>
    <property type="molecule type" value="Genomic_DNA"/>
</dbReference>
<evidence type="ECO:0000256" key="7">
    <source>
        <dbReference type="ARBA" id="ARBA00047292"/>
    </source>
</evidence>
<evidence type="ECO:0000313" key="11">
    <source>
        <dbReference type="EMBL" id="CDO73607.1"/>
    </source>
</evidence>
<reference evidence="11" key="1">
    <citation type="submission" date="2014-01" db="EMBL/GenBank/DDBJ databases">
        <title>The genome of the white-rot fungus Pycnoporus cinnabarinus: a basidiomycete model with a versatile arsenal for lignocellulosic biomass breakdown.</title>
        <authorList>
            <person name="Levasseur A."/>
            <person name="Lomascolo A."/>
            <person name="Ruiz-Duenas F.J."/>
            <person name="Uzan E."/>
            <person name="Piumi F."/>
            <person name="Kues U."/>
            <person name="Ram A.F.J."/>
            <person name="Murat C."/>
            <person name="Haon M."/>
            <person name="Benoit I."/>
            <person name="Arfi Y."/>
            <person name="Chevret D."/>
            <person name="Drula E."/>
            <person name="Kwon M.J."/>
            <person name="Gouret P."/>
            <person name="Lesage-Meessen L."/>
            <person name="Lombard V."/>
            <person name="Mariette J."/>
            <person name="Noirot C."/>
            <person name="Park J."/>
            <person name="Patyshakuliyeva A."/>
            <person name="Wieneger R.A.B."/>
            <person name="Wosten H.A.B."/>
            <person name="Martin F."/>
            <person name="Coutinho P.M."/>
            <person name="de Vries R."/>
            <person name="Martinez A.T."/>
            <person name="Klopp C."/>
            <person name="Pontarotti P."/>
            <person name="Henrissat B."/>
            <person name="Record E."/>
        </authorList>
    </citation>
    <scope>NUCLEOTIDE SEQUENCE [LARGE SCALE GENOMIC DNA]</scope>
    <source>
        <strain evidence="11">BRFM137</strain>
    </source>
</reference>
<dbReference type="Pfam" id="PF00069">
    <property type="entry name" value="Pkinase"/>
    <property type="match status" value="1"/>
</dbReference>
<evidence type="ECO:0000256" key="2">
    <source>
        <dbReference type="ARBA" id="ARBA00022527"/>
    </source>
</evidence>
<comment type="catalytic activity">
    <reaction evidence="7">
        <text>L-threonyl-[protein] + ATP = O-phospho-L-threonyl-[protein] + ADP + H(+)</text>
        <dbReference type="Rhea" id="RHEA:46608"/>
        <dbReference type="Rhea" id="RHEA-COMP:11060"/>
        <dbReference type="Rhea" id="RHEA-COMP:11605"/>
        <dbReference type="ChEBI" id="CHEBI:15378"/>
        <dbReference type="ChEBI" id="CHEBI:30013"/>
        <dbReference type="ChEBI" id="CHEBI:30616"/>
        <dbReference type="ChEBI" id="CHEBI:61977"/>
        <dbReference type="ChEBI" id="CHEBI:456216"/>
        <dbReference type="EC" id="2.7.11.11"/>
    </reaction>
</comment>
<name>A0A060SGG0_PYCCI</name>
<feature type="compositionally biased region" description="Basic and acidic residues" evidence="9">
    <location>
        <begin position="263"/>
        <end position="278"/>
    </location>
</feature>
<dbReference type="OrthoDB" id="10252171at2759"/>
<dbReference type="SUPFAM" id="SSF56112">
    <property type="entry name" value="Protein kinase-like (PK-like)"/>
    <property type="match status" value="1"/>
</dbReference>
<keyword evidence="5" id="KW-0418">Kinase</keyword>
<comment type="caution">
    <text evidence="11">The sequence shown here is derived from an EMBL/GenBank/DDBJ whole genome shotgun (WGS) entry which is preliminary data.</text>
</comment>
<dbReference type="OMA" id="FGCATHI"/>
<dbReference type="PANTHER" id="PTHR24353">
    <property type="entry name" value="CYCLIC NUCLEOTIDE-DEPENDENT PROTEIN KINASE"/>
    <property type="match status" value="1"/>
</dbReference>
<evidence type="ECO:0000256" key="1">
    <source>
        <dbReference type="ARBA" id="ARBA00012444"/>
    </source>
</evidence>
<dbReference type="Proteomes" id="UP000029665">
    <property type="component" value="Unassembled WGS sequence"/>
</dbReference>
<dbReference type="SMART" id="SM00220">
    <property type="entry name" value="S_TKc"/>
    <property type="match status" value="1"/>
</dbReference>
<keyword evidence="6" id="KW-0067">ATP-binding</keyword>
<dbReference type="PROSITE" id="PS50011">
    <property type="entry name" value="PROTEIN_KINASE_DOM"/>
    <property type="match status" value="1"/>
</dbReference>
<dbReference type="InterPro" id="IPR008271">
    <property type="entry name" value="Ser/Thr_kinase_AS"/>
</dbReference>
<keyword evidence="2" id="KW-0723">Serine/threonine-protein kinase</keyword>
<proteinExistence type="predicted"/>
<dbReference type="InterPro" id="IPR000719">
    <property type="entry name" value="Prot_kinase_dom"/>
</dbReference>
<dbReference type="GO" id="GO:0004691">
    <property type="term" value="F:cAMP-dependent protein kinase activity"/>
    <property type="evidence" value="ECO:0007669"/>
    <property type="project" value="UniProtKB-EC"/>
</dbReference>
<evidence type="ECO:0000313" key="12">
    <source>
        <dbReference type="Proteomes" id="UP000029665"/>
    </source>
</evidence>
<organism evidence="11 12">
    <name type="scientific">Pycnoporus cinnabarinus</name>
    <name type="common">Cinnabar-red polypore</name>
    <name type="synonym">Trametes cinnabarina</name>
    <dbReference type="NCBI Taxonomy" id="5643"/>
    <lineage>
        <taxon>Eukaryota</taxon>
        <taxon>Fungi</taxon>
        <taxon>Dikarya</taxon>
        <taxon>Basidiomycota</taxon>
        <taxon>Agaricomycotina</taxon>
        <taxon>Agaricomycetes</taxon>
        <taxon>Polyporales</taxon>
        <taxon>Polyporaceae</taxon>
        <taxon>Trametes</taxon>
    </lineage>
</organism>
<dbReference type="PROSITE" id="PS00108">
    <property type="entry name" value="PROTEIN_KINASE_ST"/>
    <property type="match status" value="1"/>
</dbReference>
<dbReference type="Gene3D" id="1.10.510.10">
    <property type="entry name" value="Transferase(Phosphotransferase) domain 1"/>
    <property type="match status" value="1"/>
</dbReference>
<gene>
    <name evidence="11" type="ORF">BN946_scf185014.g77</name>
</gene>
<dbReference type="EC" id="2.7.11.11" evidence="1"/>
<comment type="catalytic activity">
    <reaction evidence="8">
        <text>L-seryl-[protein] + ATP = O-phospho-L-seryl-[protein] + ADP + H(+)</text>
        <dbReference type="Rhea" id="RHEA:17989"/>
        <dbReference type="Rhea" id="RHEA-COMP:9863"/>
        <dbReference type="Rhea" id="RHEA-COMP:11604"/>
        <dbReference type="ChEBI" id="CHEBI:15378"/>
        <dbReference type="ChEBI" id="CHEBI:29999"/>
        <dbReference type="ChEBI" id="CHEBI:30616"/>
        <dbReference type="ChEBI" id="CHEBI:83421"/>
        <dbReference type="ChEBI" id="CHEBI:456216"/>
        <dbReference type="EC" id="2.7.11.11"/>
    </reaction>
</comment>
<evidence type="ECO:0000259" key="10">
    <source>
        <dbReference type="PROSITE" id="PS50011"/>
    </source>
</evidence>
<dbReference type="InterPro" id="IPR011009">
    <property type="entry name" value="Kinase-like_dom_sf"/>
</dbReference>
<dbReference type="STRING" id="5643.A0A060SGG0"/>
<dbReference type="GO" id="GO:0005524">
    <property type="term" value="F:ATP binding"/>
    <property type="evidence" value="ECO:0007669"/>
    <property type="project" value="UniProtKB-KW"/>
</dbReference>
<sequence>MELAHCGTLLTQLRKLPGLSDPEVKFYFANLVLALEFLHTQGIVHSDVKPENLVLGADGYLMLTDFGLAQPLHGATKWTRMGTLEYMSPEIISCEPMDTETKRLAADWWAAAIVLFEMKTREHPFECDNADELIEKHTNAPLRWPPRAHISEEFEDLVSRMLHVDLDHRYGARDVRAGKGGAFINKDVRTHPYMKSINWDRIAMRVAVVSPQLFMSDGEHSLLPTVKAPRVPKSVPDLSNQAHRRPFLDPTKVPGLPVKRPSPRFEHLELTLEKEDSPRKKRRMAGQLSVCLRPSKRSKTALQGSVDGVE</sequence>
<keyword evidence="12" id="KW-1185">Reference proteome</keyword>
<keyword evidence="4" id="KW-0547">Nucleotide-binding</keyword>
<evidence type="ECO:0000256" key="9">
    <source>
        <dbReference type="SAM" id="MobiDB-lite"/>
    </source>
</evidence>